<comment type="caution">
    <text evidence="2">The sequence shown here is derived from an EMBL/GenBank/DDBJ whole genome shotgun (WGS) entry which is preliminary data.</text>
</comment>
<sequence>MKILRNTLAANKARGDSDEGRLGGNLRRSLPCGHLSRPSRRRRLSPLPYHQPQTLNFLLHHILIGKYASYSLYMIFQYFVTQKFVFRVYICTGFLEMLRICDGSR</sequence>
<keyword evidence="3" id="KW-1185">Reference proteome</keyword>
<dbReference type="EMBL" id="CAMAPF010000023">
    <property type="protein sequence ID" value="CAH9072972.1"/>
    <property type="molecule type" value="Genomic_DNA"/>
</dbReference>
<evidence type="ECO:0000313" key="3">
    <source>
        <dbReference type="Proteomes" id="UP001152523"/>
    </source>
</evidence>
<accession>A0AAV0CF32</accession>
<proteinExistence type="predicted"/>
<dbReference type="AlphaFoldDB" id="A0AAV0CF32"/>
<organism evidence="2 3">
    <name type="scientific">Cuscuta epithymum</name>
    <dbReference type="NCBI Taxonomy" id="186058"/>
    <lineage>
        <taxon>Eukaryota</taxon>
        <taxon>Viridiplantae</taxon>
        <taxon>Streptophyta</taxon>
        <taxon>Embryophyta</taxon>
        <taxon>Tracheophyta</taxon>
        <taxon>Spermatophyta</taxon>
        <taxon>Magnoliopsida</taxon>
        <taxon>eudicotyledons</taxon>
        <taxon>Gunneridae</taxon>
        <taxon>Pentapetalae</taxon>
        <taxon>asterids</taxon>
        <taxon>lamiids</taxon>
        <taxon>Solanales</taxon>
        <taxon>Convolvulaceae</taxon>
        <taxon>Cuscuteae</taxon>
        <taxon>Cuscuta</taxon>
        <taxon>Cuscuta subgen. Cuscuta</taxon>
    </lineage>
</organism>
<name>A0AAV0CF32_9ASTE</name>
<protein>
    <submittedName>
        <fullName evidence="2">Uncharacterized protein</fullName>
    </submittedName>
</protein>
<reference evidence="2" key="1">
    <citation type="submission" date="2022-07" db="EMBL/GenBank/DDBJ databases">
        <authorList>
            <person name="Macas J."/>
            <person name="Novak P."/>
            <person name="Neumann P."/>
        </authorList>
    </citation>
    <scope>NUCLEOTIDE SEQUENCE</scope>
</reference>
<gene>
    <name evidence="2" type="ORF">CEPIT_LOCUS4474</name>
</gene>
<dbReference type="Proteomes" id="UP001152523">
    <property type="component" value="Unassembled WGS sequence"/>
</dbReference>
<evidence type="ECO:0000313" key="2">
    <source>
        <dbReference type="EMBL" id="CAH9072972.1"/>
    </source>
</evidence>
<feature type="region of interest" description="Disordered" evidence="1">
    <location>
        <begin position="14"/>
        <end position="47"/>
    </location>
</feature>
<evidence type="ECO:0000256" key="1">
    <source>
        <dbReference type="SAM" id="MobiDB-lite"/>
    </source>
</evidence>